<dbReference type="EMBL" id="DVNI01000067">
    <property type="protein sequence ID" value="HIU64264.1"/>
    <property type="molecule type" value="Genomic_DNA"/>
</dbReference>
<dbReference type="AlphaFoldDB" id="A0A9D1SKY4"/>
<reference evidence="15" key="2">
    <citation type="journal article" date="2021" name="PeerJ">
        <title>Extensive microbial diversity within the chicken gut microbiome revealed by metagenomics and culture.</title>
        <authorList>
            <person name="Gilroy R."/>
            <person name="Ravi A."/>
            <person name="Getino M."/>
            <person name="Pursley I."/>
            <person name="Horton D.L."/>
            <person name="Alikhan N.F."/>
            <person name="Baker D."/>
            <person name="Gharbi K."/>
            <person name="Hall N."/>
            <person name="Watson M."/>
            <person name="Adriaenssens E.M."/>
            <person name="Foster-Nyarko E."/>
            <person name="Jarju S."/>
            <person name="Secka A."/>
            <person name="Antonio M."/>
            <person name="Oren A."/>
            <person name="Chaudhuri R.R."/>
            <person name="La Ragione R."/>
            <person name="Hildebrand F."/>
            <person name="Pallen M.J."/>
        </authorList>
    </citation>
    <scope>NUCLEOTIDE SEQUENCE</scope>
    <source>
        <strain evidence="15">CHK160-1198</strain>
    </source>
</reference>
<evidence type="ECO:0000313" key="16">
    <source>
        <dbReference type="Proteomes" id="UP000824099"/>
    </source>
</evidence>
<dbReference type="GO" id="GO:0009279">
    <property type="term" value="C:cell outer membrane"/>
    <property type="evidence" value="ECO:0007669"/>
    <property type="project" value="UniProtKB-SubCell"/>
</dbReference>
<evidence type="ECO:0000256" key="7">
    <source>
        <dbReference type="ARBA" id="ARBA00023136"/>
    </source>
</evidence>
<evidence type="ECO:0000256" key="5">
    <source>
        <dbReference type="ARBA" id="ARBA00022729"/>
    </source>
</evidence>
<evidence type="ECO:0000256" key="6">
    <source>
        <dbReference type="ARBA" id="ARBA00023077"/>
    </source>
</evidence>
<dbReference type="PANTHER" id="PTHR30069:SF29">
    <property type="entry name" value="HEMOGLOBIN AND HEMOGLOBIN-HAPTOGLOBIN-BINDING PROTEIN 1-RELATED"/>
    <property type="match status" value="1"/>
</dbReference>
<evidence type="ECO:0000313" key="15">
    <source>
        <dbReference type="EMBL" id="HIU64264.1"/>
    </source>
</evidence>
<dbReference type="InterPro" id="IPR036942">
    <property type="entry name" value="Beta-barrel_TonB_sf"/>
</dbReference>
<dbReference type="InterPro" id="IPR039426">
    <property type="entry name" value="TonB-dep_rcpt-like"/>
</dbReference>
<feature type="signal peptide" evidence="12">
    <location>
        <begin position="1"/>
        <end position="24"/>
    </location>
</feature>
<feature type="chain" id="PRO_5039505695" evidence="12">
    <location>
        <begin position="25"/>
        <end position="633"/>
    </location>
</feature>
<keyword evidence="3 10" id="KW-1134">Transmembrane beta strand</keyword>
<comment type="similarity">
    <text evidence="10 11">Belongs to the TonB-dependent receptor family.</text>
</comment>
<evidence type="ECO:0000256" key="10">
    <source>
        <dbReference type="PROSITE-ProRule" id="PRU01360"/>
    </source>
</evidence>
<sequence length="633" mass="71213">MKKSLKCTKLGLTLSVLLASGVMANSGFANSVERENEFSLDPMIITAQRLERKDLDTPAMTSIITAEDLKNTGASSVFAALEKVTGLSSTAYGAGGEDYGAMLSRANLRGLDKGTLVLINGNPVNLMNYNSMLNVIPVDAVEKIEVVKGSNTVLYGAEAMGGVINIITKKSPQNTGGSVGFQYGSYSKGFEIGAYGEGLNVFYKKENRAKLDPANKLFDPKKTYTIKDKSNNESLFFNYDINDKLSFNYAYNDAKNNYRTAKANGTTTKNNFYYRTLQNAGLTYHDQNNFKSSLTYNKYKIRASGDASTIVDASSIYFDNQKAWKLRNNKDVLVGGISLSRESYEKGDKPTFDRDSAALYTSYTYNISDKFSTVLGLRGHFVKSNSYDDAQNIFLPQIQTLYKINETSAWFTNIGKSFEMPSTTSPYMYGKVSTFIKLKPQEGWNYEMGWKRITDTESLKIAVFRMDIKNKFKWVTEDTLRPDGNSKTYVQINNDKFKNSGLEVEYTKKINDVWQANFGASISDPKSQEKNKAWIQDDARLQFTAGITYRKDKLTANLQVMFLGERQTATNSYYGKHRIPNKVDLNMTFGYELTPKDNVEFGVYNLLDRANPTNTGEYRSLPRNYILSYTRSF</sequence>
<dbReference type="Pfam" id="PF07715">
    <property type="entry name" value="Plug"/>
    <property type="match status" value="1"/>
</dbReference>
<reference evidence="15" key="1">
    <citation type="submission" date="2020-10" db="EMBL/GenBank/DDBJ databases">
        <authorList>
            <person name="Gilroy R."/>
        </authorList>
    </citation>
    <scope>NUCLEOTIDE SEQUENCE</scope>
    <source>
        <strain evidence="15">CHK160-1198</strain>
    </source>
</reference>
<dbReference type="Gene3D" id="2.40.170.20">
    <property type="entry name" value="TonB-dependent receptor, beta-barrel domain"/>
    <property type="match status" value="1"/>
</dbReference>
<protein>
    <submittedName>
        <fullName evidence="15">TonB-dependent receptor</fullName>
    </submittedName>
</protein>
<dbReference type="Gene3D" id="2.170.130.10">
    <property type="entry name" value="TonB-dependent receptor, plug domain"/>
    <property type="match status" value="1"/>
</dbReference>
<evidence type="ECO:0000256" key="9">
    <source>
        <dbReference type="ARBA" id="ARBA00023237"/>
    </source>
</evidence>
<dbReference type="GO" id="GO:0015344">
    <property type="term" value="F:siderophore uptake transmembrane transporter activity"/>
    <property type="evidence" value="ECO:0007669"/>
    <property type="project" value="TreeGrafter"/>
</dbReference>
<keyword evidence="9 10" id="KW-0998">Cell outer membrane</keyword>
<dbReference type="InterPro" id="IPR012910">
    <property type="entry name" value="Plug_dom"/>
</dbReference>
<evidence type="ECO:0000256" key="11">
    <source>
        <dbReference type="RuleBase" id="RU003357"/>
    </source>
</evidence>
<evidence type="ECO:0000256" key="4">
    <source>
        <dbReference type="ARBA" id="ARBA00022692"/>
    </source>
</evidence>
<keyword evidence="6 11" id="KW-0798">TonB box</keyword>
<accession>A0A9D1SKY4</accession>
<dbReference type="CDD" id="cd01347">
    <property type="entry name" value="ligand_gated_channel"/>
    <property type="match status" value="1"/>
</dbReference>
<evidence type="ECO:0000256" key="8">
    <source>
        <dbReference type="ARBA" id="ARBA00023170"/>
    </source>
</evidence>
<keyword evidence="8 15" id="KW-0675">Receptor</keyword>
<dbReference type="InterPro" id="IPR000531">
    <property type="entry name" value="Beta-barrel_TonB"/>
</dbReference>
<name>A0A9D1SKY4_9FIRM</name>
<evidence type="ECO:0000256" key="1">
    <source>
        <dbReference type="ARBA" id="ARBA00004571"/>
    </source>
</evidence>
<keyword evidence="2 10" id="KW-0813">Transport</keyword>
<keyword evidence="7 10" id="KW-0472">Membrane</keyword>
<feature type="domain" description="TonB-dependent receptor plug" evidence="14">
    <location>
        <begin position="55"/>
        <end position="163"/>
    </location>
</feature>
<keyword evidence="4 10" id="KW-0812">Transmembrane</keyword>
<dbReference type="GO" id="GO:0044718">
    <property type="term" value="P:siderophore transmembrane transport"/>
    <property type="evidence" value="ECO:0007669"/>
    <property type="project" value="TreeGrafter"/>
</dbReference>
<comment type="subcellular location">
    <subcellularLocation>
        <location evidence="1 10">Cell outer membrane</location>
        <topology evidence="1 10">Multi-pass membrane protein</topology>
    </subcellularLocation>
</comment>
<dbReference type="Pfam" id="PF00593">
    <property type="entry name" value="TonB_dep_Rec_b-barrel"/>
    <property type="match status" value="1"/>
</dbReference>
<dbReference type="SUPFAM" id="SSF56935">
    <property type="entry name" value="Porins"/>
    <property type="match status" value="1"/>
</dbReference>
<dbReference type="PANTHER" id="PTHR30069">
    <property type="entry name" value="TONB-DEPENDENT OUTER MEMBRANE RECEPTOR"/>
    <property type="match status" value="1"/>
</dbReference>
<dbReference type="PROSITE" id="PS52016">
    <property type="entry name" value="TONB_DEPENDENT_REC_3"/>
    <property type="match status" value="1"/>
</dbReference>
<proteinExistence type="inferred from homology"/>
<evidence type="ECO:0000259" key="14">
    <source>
        <dbReference type="Pfam" id="PF07715"/>
    </source>
</evidence>
<dbReference type="Proteomes" id="UP000824099">
    <property type="component" value="Unassembled WGS sequence"/>
</dbReference>
<organism evidence="15 16">
    <name type="scientific">Candidatus Avacidaminococcus intestinavium</name>
    <dbReference type="NCBI Taxonomy" id="2840684"/>
    <lineage>
        <taxon>Bacteria</taxon>
        <taxon>Bacillati</taxon>
        <taxon>Bacillota</taxon>
        <taxon>Negativicutes</taxon>
        <taxon>Acidaminococcales</taxon>
        <taxon>Acidaminococcaceae</taxon>
        <taxon>Acidaminococcaceae incertae sedis</taxon>
        <taxon>Candidatus Avacidaminococcus</taxon>
    </lineage>
</organism>
<dbReference type="InterPro" id="IPR037066">
    <property type="entry name" value="Plug_dom_sf"/>
</dbReference>
<evidence type="ECO:0000256" key="3">
    <source>
        <dbReference type="ARBA" id="ARBA00022452"/>
    </source>
</evidence>
<evidence type="ECO:0000256" key="2">
    <source>
        <dbReference type="ARBA" id="ARBA00022448"/>
    </source>
</evidence>
<feature type="domain" description="TonB-dependent receptor-like beta-barrel" evidence="13">
    <location>
        <begin position="173"/>
        <end position="606"/>
    </location>
</feature>
<gene>
    <name evidence="15" type="ORF">IAB06_04405</name>
</gene>
<evidence type="ECO:0000256" key="12">
    <source>
        <dbReference type="SAM" id="SignalP"/>
    </source>
</evidence>
<evidence type="ECO:0000259" key="13">
    <source>
        <dbReference type="Pfam" id="PF00593"/>
    </source>
</evidence>
<comment type="caution">
    <text evidence="15">The sequence shown here is derived from an EMBL/GenBank/DDBJ whole genome shotgun (WGS) entry which is preliminary data.</text>
</comment>
<keyword evidence="5 12" id="KW-0732">Signal</keyword>